<keyword evidence="1" id="KW-0472">Membrane</keyword>
<evidence type="ECO:0000256" key="1">
    <source>
        <dbReference type="SAM" id="Phobius"/>
    </source>
</evidence>
<keyword evidence="1" id="KW-0812">Transmembrane</keyword>
<evidence type="ECO:0000313" key="3">
    <source>
        <dbReference type="EMBL" id="EAR08012.1"/>
    </source>
</evidence>
<dbReference type="Proteomes" id="UP000005953">
    <property type="component" value="Unassembled WGS sequence"/>
</dbReference>
<protein>
    <recommendedName>
        <fullName evidence="2">Heparan-alpha-glucosaminide N-acetyltransferase catalytic domain-containing protein</fullName>
    </recommendedName>
</protein>
<sequence length="234" mass="27017">MGISNRLILIDQFRGIAVILMAIFHFCYDLSVFGFLTFEMNGGFFTWFRFLIVTLFFTSVGAGLYLAHYPTIRWRKFWWREAKIAAGALIISISTLLMYPRSWVWFGVLHFITVASVLALPFVRRPALALTIGVSVFLLYNLTPWFNLHPLWVAFNDPLNLPKGTQDLTRLIPWVGMVLIGIWLGQQRFFGFSALPLGPLERPVQFISRHSLLIYLFHQPPLFGLAWLIHKLVN</sequence>
<dbReference type="RefSeq" id="WP_008043273.1">
    <property type="nucleotide sequence ID" value="NZ_CH724150.1"/>
</dbReference>
<accession>A4BIP8</accession>
<reference evidence="3 4" key="1">
    <citation type="submission" date="2006-02" db="EMBL/GenBank/DDBJ databases">
        <authorList>
            <person name="Pinhassi J."/>
            <person name="Pedros-Alio C."/>
            <person name="Ferriera S."/>
            <person name="Johnson J."/>
            <person name="Kravitz S."/>
            <person name="Halpern A."/>
            <person name="Remington K."/>
            <person name="Beeson K."/>
            <person name="Tran B."/>
            <person name="Rogers Y.-H."/>
            <person name="Friedman R."/>
            <person name="Venter J.C."/>
        </authorList>
    </citation>
    <scope>NUCLEOTIDE SEQUENCE [LARGE SCALE GENOMIC DNA]</scope>
    <source>
        <strain evidence="3 4">MED297</strain>
    </source>
</reference>
<dbReference type="OrthoDB" id="9807591at2"/>
<organism evidence="3 4">
    <name type="scientific">Reinekea blandensis MED297</name>
    <dbReference type="NCBI Taxonomy" id="314283"/>
    <lineage>
        <taxon>Bacteria</taxon>
        <taxon>Pseudomonadati</taxon>
        <taxon>Pseudomonadota</taxon>
        <taxon>Gammaproteobacteria</taxon>
        <taxon>Oceanospirillales</taxon>
        <taxon>Saccharospirillaceae</taxon>
        <taxon>Reinekea</taxon>
    </lineage>
</organism>
<dbReference type="STRING" id="314283.MED297_15620"/>
<dbReference type="HOGENOM" id="CLU_067755_0_1_6"/>
<evidence type="ECO:0000313" key="4">
    <source>
        <dbReference type="Proteomes" id="UP000005953"/>
    </source>
</evidence>
<feature type="transmembrane region" description="Helical" evidence="1">
    <location>
        <begin position="78"/>
        <end position="97"/>
    </location>
</feature>
<comment type="caution">
    <text evidence="3">The sequence shown here is derived from an EMBL/GenBank/DDBJ whole genome shotgun (WGS) entry which is preliminary data.</text>
</comment>
<name>A4BIP8_9GAMM</name>
<proteinExistence type="predicted"/>
<feature type="transmembrane region" description="Helical" evidence="1">
    <location>
        <begin position="103"/>
        <end position="120"/>
    </location>
</feature>
<evidence type="ECO:0000259" key="2">
    <source>
        <dbReference type="Pfam" id="PF07786"/>
    </source>
</evidence>
<gene>
    <name evidence="3" type="ORF">MED297_15620</name>
</gene>
<feature type="transmembrane region" description="Helical" evidence="1">
    <location>
        <begin position="168"/>
        <end position="185"/>
    </location>
</feature>
<feature type="transmembrane region" description="Helical" evidence="1">
    <location>
        <begin position="16"/>
        <end position="38"/>
    </location>
</feature>
<feature type="domain" description="Heparan-alpha-glucosaminide N-acetyltransferase catalytic" evidence="2">
    <location>
        <begin position="6"/>
        <end position="220"/>
    </location>
</feature>
<feature type="transmembrane region" description="Helical" evidence="1">
    <location>
        <begin position="44"/>
        <end position="66"/>
    </location>
</feature>
<feature type="transmembrane region" description="Helical" evidence="1">
    <location>
        <begin position="127"/>
        <end position="148"/>
    </location>
</feature>
<dbReference type="EMBL" id="AAOE01000027">
    <property type="protein sequence ID" value="EAR08012.1"/>
    <property type="molecule type" value="Genomic_DNA"/>
</dbReference>
<keyword evidence="4" id="KW-1185">Reference proteome</keyword>
<dbReference type="Pfam" id="PF07786">
    <property type="entry name" value="HGSNAT_cat"/>
    <property type="match status" value="1"/>
</dbReference>
<dbReference type="AlphaFoldDB" id="A4BIP8"/>
<keyword evidence="1" id="KW-1133">Transmembrane helix</keyword>
<dbReference type="InterPro" id="IPR012429">
    <property type="entry name" value="HGSNAT_cat"/>
</dbReference>